<dbReference type="AlphaFoldDB" id="K9IQS9"/>
<feature type="non-terminal residue" evidence="1">
    <location>
        <position position="83"/>
    </location>
</feature>
<sequence length="83" mass="9964">FWCLLSPSMIISKPEKEQNKTTEKQVKFDVRMVGRLKIEPYVIKEHRNSKFFKQMPEISNSKGYFFLLVESQIERKKRPSKNI</sequence>
<protein>
    <submittedName>
        <fullName evidence="1">Uncharacterized protein</fullName>
    </submittedName>
</protein>
<accession>K9IQS9</accession>
<dbReference type="EMBL" id="GABZ01003308">
    <property type="protein sequence ID" value="JAA50217.1"/>
    <property type="molecule type" value="mRNA"/>
</dbReference>
<organism evidence="1">
    <name type="scientific">Desmodus rotundus</name>
    <name type="common">Vampire bat</name>
    <dbReference type="NCBI Taxonomy" id="9430"/>
    <lineage>
        <taxon>Eukaryota</taxon>
        <taxon>Metazoa</taxon>
        <taxon>Chordata</taxon>
        <taxon>Craniata</taxon>
        <taxon>Vertebrata</taxon>
        <taxon>Euteleostomi</taxon>
        <taxon>Mammalia</taxon>
        <taxon>Eutheria</taxon>
        <taxon>Laurasiatheria</taxon>
        <taxon>Chiroptera</taxon>
        <taxon>Yangochiroptera</taxon>
        <taxon>Phyllostomidae</taxon>
        <taxon>Desmodontinae</taxon>
        <taxon>Desmodus</taxon>
    </lineage>
</organism>
<feature type="non-terminal residue" evidence="1">
    <location>
        <position position="1"/>
    </location>
</feature>
<name>K9IQS9_DESRO</name>
<proteinExistence type="evidence at transcript level"/>
<evidence type="ECO:0000313" key="1">
    <source>
        <dbReference type="EMBL" id="JAA50217.1"/>
    </source>
</evidence>
<reference evidence="1" key="1">
    <citation type="submission" date="2012-11" db="EMBL/GenBank/DDBJ databases">
        <title>The Vampirome: Transcriptome and Proteome Analysis of the Submandibular and Accessory Glands of the Vampire Bat and Vector of Human Rabies, Desmodus rotundus.</title>
        <authorList>
            <person name="Francischetti I.M.B."/>
            <person name="Assumpcao T.C.F."/>
            <person name="Ma D."/>
            <person name="Vicente E.C."/>
            <person name="Ribeiro J.M.C."/>
        </authorList>
    </citation>
    <scope>NUCLEOTIDE SEQUENCE</scope>
    <source>
        <tissue evidence="1">Salivary gland</tissue>
    </source>
</reference>